<proteinExistence type="predicted"/>
<dbReference type="EMBL" id="OW150024">
    <property type="protein sequence ID" value="CAH2029940.1"/>
    <property type="molecule type" value="Genomic_DNA"/>
</dbReference>
<dbReference type="InterPro" id="IPR037175">
    <property type="entry name" value="KFase_sf"/>
</dbReference>
<dbReference type="SUPFAM" id="SSF102198">
    <property type="entry name" value="Putative cyclase"/>
    <property type="match status" value="1"/>
</dbReference>
<keyword evidence="2" id="KW-1185">Reference proteome</keyword>
<keyword evidence="1" id="KW-0378">Hydrolase</keyword>
<sequence length="215" mass="23186">MFIDISVKLSDRIPAWPGSSGVSITRVRSIERGDATTDSYLSCDVHSGTHLDAPAHIFADGATVDALSLESLIGPATVVEHDALGHITATTLERMVIGSDTKRLLFKTQNSSLWNRKEFAKDFIGLTADAAEWIVRRKIEVVGIDYLSIEPFGQNLGTHSILLRSGVIILEGLNMSSVTSGQYEMICLPIRLAGAEGAPARAVLKPVTMTLKDVP</sequence>
<name>A0ABN8HGF7_9BACT</name>
<dbReference type="InterPro" id="IPR007325">
    <property type="entry name" value="KFase/CYL"/>
</dbReference>
<gene>
    <name evidence="1" type="ORF">GEAMG1_0118</name>
</gene>
<organism evidence="1 2">
    <name type="scientific">Trichlorobacter ammonificans</name>
    <dbReference type="NCBI Taxonomy" id="2916410"/>
    <lineage>
        <taxon>Bacteria</taxon>
        <taxon>Pseudomonadati</taxon>
        <taxon>Thermodesulfobacteriota</taxon>
        <taxon>Desulfuromonadia</taxon>
        <taxon>Geobacterales</taxon>
        <taxon>Geobacteraceae</taxon>
        <taxon>Trichlorobacter</taxon>
    </lineage>
</organism>
<dbReference type="Gene3D" id="3.50.30.50">
    <property type="entry name" value="Putative cyclase"/>
    <property type="match status" value="1"/>
</dbReference>
<dbReference type="PANTHER" id="PTHR31118">
    <property type="entry name" value="CYCLASE-LIKE PROTEIN 2"/>
    <property type="match status" value="1"/>
</dbReference>
<dbReference type="GO" id="GO:0016787">
    <property type="term" value="F:hydrolase activity"/>
    <property type="evidence" value="ECO:0007669"/>
    <property type="project" value="UniProtKB-KW"/>
</dbReference>
<dbReference type="PANTHER" id="PTHR31118:SF32">
    <property type="entry name" value="KYNURENINE FORMAMIDASE"/>
    <property type="match status" value="1"/>
</dbReference>
<accession>A0ABN8HGF7</accession>
<dbReference type="Proteomes" id="UP001295463">
    <property type="component" value="Chromosome"/>
</dbReference>
<evidence type="ECO:0000313" key="2">
    <source>
        <dbReference type="Proteomes" id="UP001295463"/>
    </source>
</evidence>
<protein>
    <submittedName>
        <fullName evidence="1">Metal-dependent hydrolase</fullName>
    </submittedName>
</protein>
<reference evidence="1 2" key="1">
    <citation type="submission" date="2022-03" db="EMBL/GenBank/DDBJ databases">
        <authorList>
            <person name="Koch H."/>
        </authorList>
    </citation>
    <scope>NUCLEOTIDE SEQUENCE [LARGE SCALE GENOMIC DNA]</scope>
    <source>
        <strain evidence="1 2">G1</strain>
    </source>
</reference>
<dbReference type="Pfam" id="PF04199">
    <property type="entry name" value="Cyclase"/>
    <property type="match status" value="1"/>
</dbReference>
<evidence type="ECO:0000313" key="1">
    <source>
        <dbReference type="EMBL" id="CAH2029940.1"/>
    </source>
</evidence>